<keyword evidence="1" id="KW-1133">Transmembrane helix</keyword>
<protein>
    <submittedName>
        <fullName evidence="2">TonB-dependent receptor</fullName>
    </submittedName>
</protein>
<feature type="transmembrane region" description="Helical" evidence="1">
    <location>
        <begin position="65"/>
        <end position="88"/>
    </location>
</feature>
<proteinExistence type="predicted"/>
<accession>A0ABV6ZTY0</accession>
<gene>
    <name evidence="2" type="ORF">ACFOOR_02075</name>
</gene>
<evidence type="ECO:0000256" key="1">
    <source>
        <dbReference type="SAM" id="Phobius"/>
    </source>
</evidence>
<evidence type="ECO:0000313" key="2">
    <source>
        <dbReference type="EMBL" id="MFC2924887.1"/>
    </source>
</evidence>
<feature type="transmembrane region" description="Helical" evidence="1">
    <location>
        <begin position="100"/>
        <end position="120"/>
    </location>
</feature>
<reference evidence="3" key="1">
    <citation type="journal article" date="2019" name="Int. J. Syst. Evol. Microbiol.">
        <title>The Global Catalogue of Microorganisms (GCM) 10K type strain sequencing project: providing services to taxonomists for standard genome sequencing and annotation.</title>
        <authorList>
            <consortium name="The Broad Institute Genomics Platform"/>
            <consortium name="The Broad Institute Genome Sequencing Center for Infectious Disease"/>
            <person name="Wu L."/>
            <person name="Ma J."/>
        </authorList>
    </citation>
    <scope>NUCLEOTIDE SEQUENCE [LARGE SCALE GENOMIC DNA]</scope>
    <source>
        <strain evidence="3">KCTC 52487</strain>
    </source>
</reference>
<keyword evidence="3" id="KW-1185">Reference proteome</keyword>
<dbReference type="Proteomes" id="UP001595379">
    <property type="component" value="Unassembled WGS sequence"/>
</dbReference>
<name>A0ABV6ZTY0_9PROT</name>
<organism evidence="2 3">
    <name type="scientific">Hyphobacterium vulgare</name>
    <dbReference type="NCBI Taxonomy" id="1736751"/>
    <lineage>
        <taxon>Bacteria</taxon>
        <taxon>Pseudomonadati</taxon>
        <taxon>Pseudomonadota</taxon>
        <taxon>Alphaproteobacteria</taxon>
        <taxon>Maricaulales</taxon>
        <taxon>Maricaulaceae</taxon>
        <taxon>Hyphobacterium</taxon>
    </lineage>
</organism>
<keyword evidence="2" id="KW-0675">Receptor</keyword>
<comment type="caution">
    <text evidence="2">The sequence shown here is derived from an EMBL/GenBank/DDBJ whole genome shotgun (WGS) entry which is preliminary data.</text>
</comment>
<keyword evidence="1" id="KW-0812">Transmembrane</keyword>
<dbReference type="EMBL" id="JBHRSV010000001">
    <property type="protein sequence ID" value="MFC2924887.1"/>
    <property type="molecule type" value="Genomic_DNA"/>
</dbReference>
<feature type="transmembrane region" description="Helical" evidence="1">
    <location>
        <begin position="38"/>
        <end position="58"/>
    </location>
</feature>
<evidence type="ECO:0000313" key="3">
    <source>
        <dbReference type="Proteomes" id="UP001595379"/>
    </source>
</evidence>
<sequence length="124" mass="13390">MKIERIHLTLGLVWLLAGMALGEHMGRTGDHGQMPTHAHIMLLGGVLSLAWAILYKVFSLPKGILALIQTAAHHIGAIVMIVSLYLLYEQMGDPDALGPILGVSALLVMLSVLLMLILSFRAKS</sequence>
<keyword evidence="1" id="KW-0472">Membrane</keyword>
<dbReference type="RefSeq" id="WP_343163410.1">
    <property type="nucleotide sequence ID" value="NZ_JBHRSV010000001.1"/>
</dbReference>